<accession>A0A6J4UUJ6</accession>
<dbReference type="PANTHER" id="PTHR43792:SF13">
    <property type="entry name" value="ACETYLTRANSFERASE"/>
    <property type="match status" value="1"/>
</dbReference>
<dbReference type="Gene3D" id="3.40.630.30">
    <property type="match status" value="1"/>
</dbReference>
<dbReference type="PROSITE" id="PS51186">
    <property type="entry name" value="GNAT"/>
    <property type="match status" value="1"/>
</dbReference>
<keyword evidence="2" id="KW-0808">Transferase</keyword>
<feature type="domain" description="N-acetyltransferase" evidence="1">
    <location>
        <begin position="9"/>
        <end position="169"/>
    </location>
</feature>
<dbReference type="EMBL" id="CADCWN010000076">
    <property type="protein sequence ID" value="CAA9560909.1"/>
    <property type="molecule type" value="Genomic_DNA"/>
</dbReference>
<dbReference type="InterPro" id="IPR051531">
    <property type="entry name" value="N-acetyltransferase"/>
</dbReference>
<gene>
    <name evidence="2" type="ORF">AVDCRST_MAG18-1067</name>
</gene>
<dbReference type="AlphaFoldDB" id="A0A6J4UUJ6"/>
<proteinExistence type="predicted"/>
<dbReference type="InterPro" id="IPR016181">
    <property type="entry name" value="Acyl_CoA_acyltransferase"/>
</dbReference>
<evidence type="ECO:0000259" key="1">
    <source>
        <dbReference type="PROSITE" id="PS51186"/>
    </source>
</evidence>
<name>A0A6J4UUJ6_9BACT</name>
<dbReference type="Pfam" id="PF13302">
    <property type="entry name" value="Acetyltransf_3"/>
    <property type="match status" value="1"/>
</dbReference>
<dbReference type="GO" id="GO:0016747">
    <property type="term" value="F:acyltransferase activity, transferring groups other than amino-acyl groups"/>
    <property type="evidence" value="ECO:0007669"/>
    <property type="project" value="InterPro"/>
</dbReference>
<dbReference type="SUPFAM" id="SSF55729">
    <property type="entry name" value="Acyl-CoA N-acyltransferases (Nat)"/>
    <property type="match status" value="1"/>
</dbReference>
<protein>
    <submittedName>
        <fullName evidence="2">GCN5-related N-acetyltransferase</fullName>
    </submittedName>
</protein>
<dbReference type="PANTHER" id="PTHR43792">
    <property type="entry name" value="GNAT FAMILY, PUTATIVE (AFU_ORTHOLOGUE AFUA_3G00765)-RELATED-RELATED"/>
    <property type="match status" value="1"/>
</dbReference>
<dbReference type="InterPro" id="IPR000182">
    <property type="entry name" value="GNAT_dom"/>
</dbReference>
<dbReference type="CDD" id="cd04301">
    <property type="entry name" value="NAT_SF"/>
    <property type="match status" value="1"/>
</dbReference>
<evidence type="ECO:0000313" key="2">
    <source>
        <dbReference type="EMBL" id="CAA9560909.1"/>
    </source>
</evidence>
<organism evidence="2">
    <name type="scientific">uncultured Thermomicrobiales bacterium</name>
    <dbReference type="NCBI Taxonomy" id="1645740"/>
    <lineage>
        <taxon>Bacteria</taxon>
        <taxon>Pseudomonadati</taxon>
        <taxon>Thermomicrobiota</taxon>
        <taxon>Thermomicrobia</taxon>
        <taxon>Thermomicrobiales</taxon>
        <taxon>environmental samples</taxon>
    </lineage>
</organism>
<sequence length="169" mass="18466">MPQFQTERLTIRPFARDLMLTAIADSTKAGARLGLRVAEGWPNAAERDALPFLADELARQPGLAEWGMQILIHTEEAIIIGTAGFKGKPLDNGTVELGYGIAPAYQGRGYATEAVRGLIAWAFTQSQVKRVFANCLPENAASARVLTKAGFQPLPPTVGYLNWELRRGW</sequence>
<reference evidence="2" key="1">
    <citation type="submission" date="2020-02" db="EMBL/GenBank/DDBJ databases">
        <authorList>
            <person name="Meier V. D."/>
        </authorList>
    </citation>
    <scope>NUCLEOTIDE SEQUENCE</scope>
    <source>
        <strain evidence="2">AVDCRST_MAG18</strain>
    </source>
</reference>